<accession>A0AA45C691</accession>
<reference evidence="4 5" key="1">
    <citation type="submission" date="2018-05" db="EMBL/GenBank/DDBJ databases">
        <title>Genomic Encyclopedia of Type Strains, Phase IV (KMG-IV): sequencing the most valuable type-strain genomes for metagenomic binning, comparative biology and taxonomic classification.</title>
        <authorList>
            <person name="Goeker M."/>
        </authorList>
    </citation>
    <scope>NUCLEOTIDE SEQUENCE [LARGE SCALE GENOMIC DNA]</scope>
    <source>
        <strain evidence="4 5">DSM 24906</strain>
    </source>
</reference>
<gene>
    <name evidence="4" type="ORF">C7380_11134</name>
</gene>
<evidence type="ECO:0000256" key="1">
    <source>
        <dbReference type="ARBA" id="ARBA00009497"/>
    </source>
</evidence>
<dbReference type="InterPro" id="IPR023188">
    <property type="entry name" value="DPS_DNA-bd_CS"/>
</dbReference>
<feature type="domain" description="Ferritin/DPS" evidence="3">
    <location>
        <begin position="13"/>
        <end position="150"/>
    </location>
</feature>
<dbReference type="CDD" id="cd01043">
    <property type="entry name" value="DPS"/>
    <property type="match status" value="1"/>
</dbReference>
<dbReference type="InterPro" id="IPR012347">
    <property type="entry name" value="Ferritin-like"/>
</dbReference>
<dbReference type="PROSITE" id="PS00819">
    <property type="entry name" value="DPS_2"/>
    <property type="match status" value="1"/>
</dbReference>
<sequence>MLLGIKNVKEIVEELNNYLADLNVFYGKLHNLHWNVEGKEFFTVHENVEKIYDKVNEEIDEIAERILTLGQRPKVKYSEYLEISNIKEIESKGYNGKEVIDVIISDFEYIINKIRNIIEKASENNDEVTADILTGSLAYYEKTAWMLNAMNK</sequence>
<dbReference type="EMBL" id="QGGI01000011">
    <property type="protein sequence ID" value="PWJ91228.1"/>
    <property type="molecule type" value="Genomic_DNA"/>
</dbReference>
<dbReference type="Pfam" id="PF00210">
    <property type="entry name" value="Ferritin"/>
    <property type="match status" value="1"/>
</dbReference>
<comment type="similarity">
    <text evidence="1 2">Belongs to the Dps family.</text>
</comment>
<dbReference type="Proteomes" id="UP000245921">
    <property type="component" value="Unassembled WGS sequence"/>
</dbReference>
<proteinExistence type="inferred from homology"/>
<dbReference type="GO" id="GO:0008199">
    <property type="term" value="F:ferric iron binding"/>
    <property type="evidence" value="ECO:0007669"/>
    <property type="project" value="InterPro"/>
</dbReference>
<dbReference type="PIRSF" id="PIRSF005900">
    <property type="entry name" value="Dps"/>
    <property type="match status" value="1"/>
</dbReference>
<dbReference type="PRINTS" id="PR01346">
    <property type="entry name" value="HELNAPAPROT"/>
</dbReference>
<dbReference type="GO" id="GO:0016722">
    <property type="term" value="F:oxidoreductase activity, acting on metal ions"/>
    <property type="evidence" value="ECO:0007669"/>
    <property type="project" value="InterPro"/>
</dbReference>
<dbReference type="InterPro" id="IPR009078">
    <property type="entry name" value="Ferritin-like_SF"/>
</dbReference>
<dbReference type="Gene3D" id="1.20.1260.10">
    <property type="match status" value="1"/>
</dbReference>
<evidence type="ECO:0000313" key="4">
    <source>
        <dbReference type="EMBL" id="PWJ91228.1"/>
    </source>
</evidence>
<evidence type="ECO:0000313" key="5">
    <source>
        <dbReference type="Proteomes" id="UP000245921"/>
    </source>
</evidence>
<dbReference type="PANTHER" id="PTHR42932">
    <property type="entry name" value="GENERAL STRESS PROTEIN 20U"/>
    <property type="match status" value="1"/>
</dbReference>
<name>A0AA45C691_9BACT</name>
<dbReference type="PROSITE" id="PS00818">
    <property type="entry name" value="DPS_1"/>
    <property type="match status" value="1"/>
</dbReference>
<keyword evidence="4" id="KW-0238">DNA-binding</keyword>
<protein>
    <submittedName>
        <fullName evidence="4">Starvation-inducible DNA-binding protein</fullName>
    </submittedName>
</protein>
<dbReference type="PANTHER" id="PTHR42932:SF1">
    <property type="entry name" value="GENERAL STRESS PROTEIN 20U"/>
    <property type="match status" value="1"/>
</dbReference>
<evidence type="ECO:0000259" key="3">
    <source>
        <dbReference type="Pfam" id="PF00210"/>
    </source>
</evidence>
<evidence type="ECO:0000256" key="2">
    <source>
        <dbReference type="RuleBase" id="RU003875"/>
    </source>
</evidence>
<dbReference type="AlphaFoldDB" id="A0AA45C691"/>
<comment type="caution">
    <text evidence="4">The sequence shown here is derived from an EMBL/GenBank/DDBJ whole genome shotgun (WGS) entry which is preliminary data.</text>
</comment>
<dbReference type="GO" id="GO:0003677">
    <property type="term" value="F:DNA binding"/>
    <property type="evidence" value="ECO:0007669"/>
    <property type="project" value="UniProtKB-KW"/>
</dbReference>
<keyword evidence="5" id="KW-1185">Reference proteome</keyword>
<organism evidence="4 5">
    <name type="scientific">Oceanotoga teriensis</name>
    <dbReference type="NCBI Taxonomy" id="515440"/>
    <lineage>
        <taxon>Bacteria</taxon>
        <taxon>Thermotogati</taxon>
        <taxon>Thermotogota</taxon>
        <taxon>Thermotogae</taxon>
        <taxon>Petrotogales</taxon>
        <taxon>Petrotogaceae</taxon>
        <taxon>Oceanotoga</taxon>
    </lineage>
</organism>
<dbReference type="RefSeq" id="WP_109605052.1">
    <property type="nucleotide sequence ID" value="NZ_QGGI01000011.1"/>
</dbReference>
<dbReference type="InterPro" id="IPR008331">
    <property type="entry name" value="Ferritin_DPS_dom"/>
</dbReference>
<dbReference type="SUPFAM" id="SSF47240">
    <property type="entry name" value="Ferritin-like"/>
    <property type="match status" value="1"/>
</dbReference>
<dbReference type="InterPro" id="IPR002177">
    <property type="entry name" value="DPS_DNA-bd"/>
</dbReference>